<accession>A0A645BRG3</accession>
<keyword evidence="1" id="KW-0472">Membrane</keyword>
<gene>
    <name evidence="2" type="ORF">SDC9_114716</name>
</gene>
<evidence type="ECO:0000313" key="2">
    <source>
        <dbReference type="EMBL" id="MPM67792.1"/>
    </source>
</evidence>
<comment type="caution">
    <text evidence="2">The sequence shown here is derived from an EMBL/GenBank/DDBJ whole genome shotgun (WGS) entry which is preliminary data.</text>
</comment>
<feature type="transmembrane region" description="Helical" evidence="1">
    <location>
        <begin position="51"/>
        <end position="72"/>
    </location>
</feature>
<reference evidence="2" key="1">
    <citation type="submission" date="2019-08" db="EMBL/GenBank/DDBJ databases">
        <authorList>
            <person name="Kucharzyk K."/>
            <person name="Murdoch R.W."/>
            <person name="Higgins S."/>
            <person name="Loffler F."/>
        </authorList>
    </citation>
    <scope>NUCLEOTIDE SEQUENCE</scope>
</reference>
<dbReference type="EMBL" id="VSSQ01021895">
    <property type="protein sequence ID" value="MPM67792.1"/>
    <property type="molecule type" value="Genomic_DNA"/>
</dbReference>
<keyword evidence="1" id="KW-0812">Transmembrane</keyword>
<sequence>MTQSGLPYIVVKMFYNKIIYLYETFIHNYLSYFSSQFLITQGAGETTYGMIPGYGVLGLIPGVGFFLSLIFLIQSKGDKNKRNLYFLLTAILIPPLIAAIAKGQYSANRVSLMMPFIQIFSAFGLVWFVSKINLKFQFITKLVILFIYIFTTAIFLQRYYFQGNQILAQGMLYGHQQANEFIKNQQIDHIIYSRKLSEPQAYVNFFNQINPQVVQSESVNWLKYQKEGLSFLDQLGEYNLDKFIFREINIVSDSQLPNALIIGRPEEFRDTKPDFIIYYPSKSKVDASIYIYKTKK</sequence>
<feature type="transmembrane region" description="Helical" evidence="1">
    <location>
        <begin position="142"/>
        <end position="161"/>
    </location>
</feature>
<evidence type="ECO:0008006" key="3">
    <source>
        <dbReference type="Google" id="ProtNLM"/>
    </source>
</evidence>
<organism evidence="2">
    <name type="scientific">bioreactor metagenome</name>
    <dbReference type="NCBI Taxonomy" id="1076179"/>
    <lineage>
        <taxon>unclassified sequences</taxon>
        <taxon>metagenomes</taxon>
        <taxon>ecological metagenomes</taxon>
    </lineage>
</organism>
<name>A0A645BRG3_9ZZZZ</name>
<proteinExistence type="predicted"/>
<evidence type="ECO:0000256" key="1">
    <source>
        <dbReference type="SAM" id="Phobius"/>
    </source>
</evidence>
<feature type="transmembrane region" description="Helical" evidence="1">
    <location>
        <begin position="113"/>
        <end position="130"/>
    </location>
</feature>
<keyword evidence="1" id="KW-1133">Transmembrane helix</keyword>
<protein>
    <recommendedName>
        <fullName evidence="3">Glycosyltransferase RgtA/B/C/D-like domain-containing protein</fullName>
    </recommendedName>
</protein>
<dbReference type="AlphaFoldDB" id="A0A645BRG3"/>
<feature type="transmembrane region" description="Helical" evidence="1">
    <location>
        <begin position="20"/>
        <end position="39"/>
    </location>
</feature>
<feature type="transmembrane region" description="Helical" evidence="1">
    <location>
        <begin position="84"/>
        <end position="101"/>
    </location>
</feature>